<dbReference type="GO" id="GO:0016020">
    <property type="term" value="C:membrane"/>
    <property type="evidence" value="ECO:0007669"/>
    <property type="project" value="UniProtKB-SubCell"/>
</dbReference>
<keyword evidence="2" id="KW-0812">Transmembrane</keyword>
<dbReference type="EMBL" id="KQ762793">
    <property type="protein sequence ID" value="OAD55477.1"/>
    <property type="molecule type" value="Genomic_DNA"/>
</dbReference>
<feature type="region of interest" description="Disordered" evidence="5">
    <location>
        <begin position="119"/>
        <end position="157"/>
    </location>
</feature>
<dbReference type="AlphaFoldDB" id="A0A310SJ70"/>
<gene>
    <name evidence="7" type="ORF">WN48_04792</name>
</gene>
<dbReference type="InterPro" id="IPR028082">
    <property type="entry name" value="Peripla_BP_I"/>
</dbReference>
<evidence type="ECO:0000256" key="1">
    <source>
        <dbReference type="ARBA" id="ARBA00004370"/>
    </source>
</evidence>
<dbReference type="SUPFAM" id="SSF53822">
    <property type="entry name" value="Periplasmic binding protein-like I"/>
    <property type="match status" value="1"/>
</dbReference>
<evidence type="ECO:0000256" key="3">
    <source>
        <dbReference type="ARBA" id="ARBA00022989"/>
    </source>
</evidence>
<evidence type="ECO:0000256" key="4">
    <source>
        <dbReference type="ARBA" id="ARBA00023136"/>
    </source>
</evidence>
<reference evidence="7 8" key="1">
    <citation type="submission" date="2015-07" db="EMBL/GenBank/DDBJ databases">
        <title>The genome of Eufriesea mexicana.</title>
        <authorList>
            <person name="Pan H."/>
            <person name="Kapheim K."/>
        </authorList>
    </citation>
    <scope>NUCLEOTIDE SEQUENCE [LARGE SCALE GENOMIC DNA]</scope>
    <source>
        <strain evidence="7">0111107269</strain>
        <tissue evidence="7">Whole body</tissue>
    </source>
</reference>
<keyword evidence="7" id="KW-0675">Receptor</keyword>
<proteinExistence type="predicted"/>
<evidence type="ECO:0000259" key="6">
    <source>
        <dbReference type="Pfam" id="PF01094"/>
    </source>
</evidence>
<dbReference type="InterPro" id="IPR001828">
    <property type="entry name" value="ANF_lig-bd_rcpt"/>
</dbReference>
<feature type="region of interest" description="Disordered" evidence="5">
    <location>
        <begin position="22"/>
        <end position="43"/>
    </location>
</feature>
<feature type="domain" description="Receptor ligand binding region" evidence="6">
    <location>
        <begin position="250"/>
        <end position="361"/>
    </location>
</feature>
<dbReference type="Proteomes" id="UP000250275">
    <property type="component" value="Unassembled WGS sequence"/>
</dbReference>
<accession>A0A310SJ70</accession>
<dbReference type="OrthoDB" id="5984008at2759"/>
<protein>
    <submittedName>
        <fullName evidence="7">Glutamate receptor, ionotropic kainate 1</fullName>
    </submittedName>
</protein>
<evidence type="ECO:0000256" key="2">
    <source>
        <dbReference type="ARBA" id="ARBA00022692"/>
    </source>
</evidence>
<dbReference type="Pfam" id="PF01094">
    <property type="entry name" value="ANF_receptor"/>
    <property type="match status" value="1"/>
</dbReference>
<name>A0A310SJ70_9HYME</name>
<comment type="subcellular location">
    <subcellularLocation>
        <location evidence="1">Membrane</location>
    </subcellularLocation>
</comment>
<evidence type="ECO:0000313" key="7">
    <source>
        <dbReference type="EMBL" id="OAD55477.1"/>
    </source>
</evidence>
<evidence type="ECO:0000256" key="5">
    <source>
        <dbReference type="SAM" id="MobiDB-lite"/>
    </source>
</evidence>
<keyword evidence="3" id="KW-1133">Transmembrane helix</keyword>
<keyword evidence="8" id="KW-1185">Reference proteome</keyword>
<evidence type="ECO:0000313" key="8">
    <source>
        <dbReference type="Proteomes" id="UP000250275"/>
    </source>
</evidence>
<organism evidence="7 8">
    <name type="scientific">Eufriesea mexicana</name>
    <dbReference type="NCBI Taxonomy" id="516756"/>
    <lineage>
        <taxon>Eukaryota</taxon>
        <taxon>Metazoa</taxon>
        <taxon>Ecdysozoa</taxon>
        <taxon>Arthropoda</taxon>
        <taxon>Hexapoda</taxon>
        <taxon>Insecta</taxon>
        <taxon>Pterygota</taxon>
        <taxon>Neoptera</taxon>
        <taxon>Endopterygota</taxon>
        <taxon>Hymenoptera</taxon>
        <taxon>Apocrita</taxon>
        <taxon>Aculeata</taxon>
        <taxon>Apoidea</taxon>
        <taxon>Anthophila</taxon>
        <taxon>Apidae</taxon>
        <taxon>Eufriesea</taxon>
    </lineage>
</organism>
<sequence length="436" mass="49580">MKTPSARANLGIWRLGTYEAASTRNPTDRIPSPRVSRIANEPWSPAITDHCATLPDPSDSPDFAFVSQETFRTMGRRRAASQTPGEISLNLSTREIPPESRYSRDSLLSVLRHSRAPHPFRVHSHTSGEHSASIPVTEYENRSETPASRTDSRDIGSRVKDSRNIAEKVASRASAVTEGVAGSGHPGNMYPVSHVRVPAKSPERRADVVSSCLSRMTKDEAGACEASRDAWQRIWQSLAERLRRLGLVKLRELVRSPKSREIEVNLRQADPDSYRQVLSEMKSKEIRNLIVDTRPEHMHHFLRMILLLQMNDYKYHYLFTTFDIETFDLEDFKYNFVNITAFRLVDAEDAGVRDILRDMERYQPSGNRILNKSRVIQISVSEPTSVNCRVESDCEFRDVGVTLFLSCSIQIFTIAESENPIQKMSRDQNFSVPRRC</sequence>
<dbReference type="Gene3D" id="3.40.50.2300">
    <property type="match status" value="2"/>
</dbReference>
<keyword evidence="4" id="KW-0472">Membrane</keyword>